<comment type="caution">
    <text evidence="2">The sequence shown here is derived from an EMBL/GenBank/DDBJ whole genome shotgun (WGS) entry which is preliminary data.</text>
</comment>
<proteinExistence type="predicted"/>
<dbReference type="EMBL" id="JBHUIX010000003">
    <property type="protein sequence ID" value="MFD2173104.1"/>
    <property type="molecule type" value="Genomic_DNA"/>
</dbReference>
<name>A0ABW5A5B5_9RHOB</name>
<accession>A0ABW5A5B5</accession>
<keyword evidence="1" id="KW-1133">Transmembrane helix</keyword>
<sequence>MILPSVNADTGQVVTLVALFAAALTFFEYASVYPGLVEFRDAPPFNRIRYGSLFVMVALLSVVVLARFEPSTFAQFVDVLGAAMARVIDIPYSPVRLLVLMLPADAPAAEVTLIRTAGGLAFMTALVTLACFVVMIRALGWPMGGQSFNVWVNLPMFDPTAGGDVVERLRRDAWFNIAMGVLLPFLVPAVIKAVSAGFAPVSLEAPQTLIWTVTAWAFLPTSLFMRGIAMGRVADMIAQKRRAAAKAEGGALQPV</sequence>
<feature type="transmembrane region" description="Helical" evidence="1">
    <location>
        <begin position="120"/>
        <end position="139"/>
    </location>
</feature>
<protein>
    <submittedName>
        <fullName evidence="2">Uncharacterized protein</fullName>
    </submittedName>
</protein>
<evidence type="ECO:0000313" key="2">
    <source>
        <dbReference type="EMBL" id="MFD2173104.1"/>
    </source>
</evidence>
<dbReference type="RefSeq" id="WP_377387059.1">
    <property type="nucleotide sequence ID" value="NZ_JBHUIX010000003.1"/>
</dbReference>
<keyword evidence="1" id="KW-0812">Transmembrane</keyword>
<feature type="transmembrane region" description="Helical" evidence="1">
    <location>
        <begin position="209"/>
        <end position="229"/>
    </location>
</feature>
<feature type="transmembrane region" description="Helical" evidence="1">
    <location>
        <begin position="12"/>
        <end position="36"/>
    </location>
</feature>
<feature type="transmembrane region" description="Helical" evidence="1">
    <location>
        <begin position="48"/>
        <end position="68"/>
    </location>
</feature>
<feature type="transmembrane region" description="Helical" evidence="1">
    <location>
        <begin position="177"/>
        <end position="203"/>
    </location>
</feature>
<evidence type="ECO:0000313" key="3">
    <source>
        <dbReference type="Proteomes" id="UP001597413"/>
    </source>
</evidence>
<reference evidence="3" key="1">
    <citation type="journal article" date="2019" name="Int. J. Syst. Evol. Microbiol.">
        <title>The Global Catalogue of Microorganisms (GCM) 10K type strain sequencing project: providing services to taxonomists for standard genome sequencing and annotation.</title>
        <authorList>
            <consortium name="The Broad Institute Genomics Platform"/>
            <consortium name="The Broad Institute Genome Sequencing Center for Infectious Disease"/>
            <person name="Wu L."/>
            <person name="Ma J."/>
        </authorList>
    </citation>
    <scope>NUCLEOTIDE SEQUENCE [LARGE SCALE GENOMIC DNA]</scope>
    <source>
        <strain evidence="3">CCUG 55131</strain>
    </source>
</reference>
<keyword evidence="3" id="KW-1185">Reference proteome</keyword>
<dbReference type="Proteomes" id="UP001597413">
    <property type="component" value="Unassembled WGS sequence"/>
</dbReference>
<evidence type="ECO:0000256" key="1">
    <source>
        <dbReference type="SAM" id="Phobius"/>
    </source>
</evidence>
<organism evidence="2 3">
    <name type="scientific">Rhodobacter lacus</name>
    <dbReference type="NCBI Taxonomy" id="1641972"/>
    <lineage>
        <taxon>Bacteria</taxon>
        <taxon>Pseudomonadati</taxon>
        <taxon>Pseudomonadota</taxon>
        <taxon>Alphaproteobacteria</taxon>
        <taxon>Rhodobacterales</taxon>
        <taxon>Rhodobacter group</taxon>
        <taxon>Rhodobacter</taxon>
    </lineage>
</organism>
<keyword evidence="1" id="KW-0472">Membrane</keyword>
<gene>
    <name evidence="2" type="ORF">ACFSM0_03250</name>
</gene>